<dbReference type="Proteomes" id="UP000277811">
    <property type="component" value="Unassembled WGS sequence"/>
</dbReference>
<evidence type="ECO:0000256" key="1">
    <source>
        <dbReference type="SAM" id="Phobius"/>
    </source>
</evidence>
<dbReference type="RefSeq" id="WP_122628890.1">
    <property type="nucleotide sequence ID" value="NZ_UPPP01000083.1"/>
</dbReference>
<name>A0A498RAI3_9FIRM</name>
<feature type="transmembrane region" description="Helical" evidence="1">
    <location>
        <begin position="91"/>
        <end position="112"/>
    </location>
</feature>
<organism evidence="3 4">
    <name type="scientific">Lucifera butyrica</name>
    <dbReference type="NCBI Taxonomy" id="1351585"/>
    <lineage>
        <taxon>Bacteria</taxon>
        <taxon>Bacillati</taxon>
        <taxon>Bacillota</taxon>
        <taxon>Negativicutes</taxon>
        <taxon>Veillonellales</taxon>
        <taxon>Veillonellaceae</taxon>
        <taxon>Lucifera</taxon>
    </lineage>
</organism>
<dbReference type="EMBL" id="UPPP01000083">
    <property type="protein sequence ID" value="VBB07970.1"/>
    <property type="molecule type" value="Genomic_DNA"/>
</dbReference>
<evidence type="ECO:0000259" key="2">
    <source>
        <dbReference type="Pfam" id="PF07670"/>
    </source>
</evidence>
<gene>
    <name evidence="3" type="ORF">LUCI_3235</name>
</gene>
<feature type="transmembrane region" description="Helical" evidence="1">
    <location>
        <begin position="133"/>
        <end position="153"/>
    </location>
</feature>
<evidence type="ECO:0000313" key="3">
    <source>
        <dbReference type="EMBL" id="VBB07970.1"/>
    </source>
</evidence>
<reference evidence="3 4" key="1">
    <citation type="submission" date="2018-06" db="EMBL/GenBank/DDBJ databases">
        <authorList>
            <person name="Strepis N."/>
        </authorList>
    </citation>
    <scope>NUCLEOTIDE SEQUENCE [LARGE SCALE GENOMIC DNA]</scope>
    <source>
        <strain evidence="3">LUCI</strain>
    </source>
</reference>
<accession>A0A498RAI3</accession>
<proteinExistence type="predicted"/>
<feature type="domain" description="Nucleoside transporter/FeoB GTPase Gate" evidence="2">
    <location>
        <begin position="41"/>
        <end position="150"/>
    </location>
</feature>
<feature type="transmembrane region" description="Helical" evidence="1">
    <location>
        <begin position="60"/>
        <end position="79"/>
    </location>
</feature>
<evidence type="ECO:0000313" key="4">
    <source>
        <dbReference type="Proteomes" id="UP000277811"/>
    </source>
</evidence>
<keyword evidence="1" id="KW-0812">Transmembrane</keyword>
<dbReference type="OrthoDB" id="9782481at2"/>
<keyword evidence="4" id="KW-1185">Reference proteome</keyword>
<feature type="transmembrane region" description="Helical" evidence="1">
    <location>
        <begin position="165"/>
        <end position="187"/>
    </location>
</feature>
<dbReference type="AlphaFoldDB" id="A0A498RAI3"/>
<dbReference type="Pfam" id="PF07670">
    <property type="entry name" value="Gate"/>
    <property type="match status" value="1"/>
</dbReference>
<feature type="transmembrane region" description="Helical" evidence="1">
    <location>
        <begin position="33"/>
        <end position="53"/>
    </location>
</feature>
<keyword evidence="1" id="KW-0472">Membrane</keyword>
<keyword evidence="1" id="KW-1133">Transmembrane helix</keyword>
<sequence length="197" mass="21153">MINLIWLLLMSIGILYAAWHGRMELVTQSAIQAAESAVNLVFKLVGIMCLWLGMMKIAEAAGIVRFLSFLLSPVIRFLFPSVPKKHPAMGAILLTLSANLLGLGNAVTPLGIKSMQELQKLNRSKDTASDAMCTLLALCTTGFTLVPATVIALRSAAGSISPAEIVGPTLIVSLTATVCVILADRFCRAIWGDRTRR</sequence>
<dbReference type="InterPro" id="IPR011642">
    <property type="entry name" value="Gate_dom"/>
</dbReference>
<protein>
    <submittedName>
        <fullName evidence="3">Nucleoside recognition</fullName>
    </submittedName>
</protein>